<feature type="domain" description="RRM" evidence="7">
    <location>
        <begin position="205"/>
        <end position="282"/>
    </location>
</feature>
<evidence type="ECO:0000313" key="8">
    <source>
        <dbReference type="Proteomes" id="UP000694920"/>
    </source>
</evidence>
<dbReference type="PANTHER" id="PTHR48039">
    <property type="entry name" value="RNA-BINDING MOTIF PROTEIN 14B"/>
    <property type="match status" value="1"/>
</dbReference>
<evidence type="ECO:0000256" key="6">
    <source>
        <dbReference type="SAM" id="MobiDB-lite"/>
    </source>
</evidence>
<dbReference type="Pfam" id="PF00076">
    <property type="entry name" value="RRM_1"/>
    <property type="match status" value="4"/>
</dbReference>
<feature type="region of interest" description="Disordered" evidence="6">
    <location>
        <begin position="651"/>
        <end position="798"/>
    </location>
</feature>
<dbReference type="InterPro" id="IPR012677">
    <property type="entry name" value="Nucleotide-bd_a/b_plait_sf"/>
</dbReference>
<accession>A0AAJ7C1E4</accession>
<dbReference type="PROSITE" id="PS50102">
    <property type="entry name" value="RRM"/>
    <property type="match status" value="4"/>
</dbReference>
<feature type="region of interest" description="Disordered" evidence="6">
    <location>
        <begin position="301"/>
        <end position="397"/>
    </location>
</feature>
<feature type="compositionally biased region" description="Basic and acidic residues" evidence="6">
    <location>
        <begin position="696"/>
        <end position="714"/>
    </location>
</feature>
<dbReference type="InterPro" id="IPR000504">
    <property type="entry name" value="RRM_dom"/>
</dbReference>
<evidence type="ECO:0000256" key="3">
    <source>
        <dbReference type="ARBA" id="ARBA00022884"/>
    </source>
</evidence>
<organism evidence="8 9">
    <name type="scientific">Cephus cinctus</name>
    <name type="common">Wheat stem sawfly</name>
    <dbReference type="NCBI Taxonomy" id="211228"/>
    <lineage>
        <taxon>Eukaryota</taxon>
        <taxon>Metazoa</taxon>
        <taxon>Ecdysozoa</taxon>
        <taxon>Arthropoda</taxon>
        <taxon>Hexapoda</taxon>
        <taxon>Insecta</taxon>
        <taxon>Pterygota</taxon>
        <taxon>Neoptera</taxon>
        <taxon>Endopterygota</taxon>
        <taxon>Hymenoptera</taxon>
        <taxon>Cephoidea</taxon>
        <taxon>Cephidae</taxon>
        <taxon>Cephus</taxon>
    </lineage>
</organism>
<feature type="compositionally biased region" description="Acidic residues" evidence="6">
    <location>
        <begin position="341"/>
        <end position="366"/>
    </location>
</feature>
<feature type="compositionally biased region" description="Basic and acidic residues" evidence="6">
    <location>
        <begin position="328"/>
        <end position="340"/>
    </location>
</feature>
<evidence type="ECO:0000313" key="9">
    <source>
        <dbReference type="RefSeq" id="XP_015599445.1"/>
    </source>
</evidence>
<dbReference type="GeneID" id="107269748"/>
<keyword evidence="3 5" id="KW-0694">RNA-binding</keyword>
<dbReference type="CDD" id="cd12414">
    <property type="entry name" value="RRM2_RBM28_like"/>
    <property type="match status" value="1"/>
</dbReference>
<feature type="region of interest" description="Disordered" evidence="6">
    <location>
        <begin position="129"/>
        <end position="165"/>
    </location>
</feature>
<evidence type="ECO:0000256" key="5">
    <source>
        <dbReference type="PROSITE-ProRule" id="PRU00176"/>
    </source>
</evidence>
<protein>
    <submittedName>
        <fullName evidence="9">RNA-binding protein 28</fullName>
    </submittedName>
</protein>
<feature type="compositionally biased region" description="Basic and acidic residues" evidence="6">
    <location>
        <begin position="310"/>
        <end position="321"/>
    </location>
</feature>
<feature type="compositionally biased region" description="Basic residues" evidence="6">
    <location>
        <begin position="758"/>
        <end position="772"/>
    </location>
</feature>
<dbReference type="SMART" id="SM00360">
    <property type="entry name" value="RRM"/>
    <property type="match status" value="4"/>
</dbReference>
<feature type="domain" description="RRM" evidence="7">
    <location>
        <begin position="44"/>
        <end position="121"/>
    </location>
</feature>
<comment type="subcellular location">
    <subcellularLocation>
        <location evidence="1">Nucleus</location>
    </subcellularLocation>
</comment>
<reference evidence="9" key="1">
    <citation type="submission" date="2025-08" db="UniProtKB">
        <authorList>
            <consortium name="RefSeq"/>
        </authorList>
    </citation>
    <scope>IDENTIFICATION</scope>
</reference>
<feature type="compositionally biased region" description="Polar residues" evidence="6">
    <location>
        <begin position="666"/>
        <end position="678"/>
    </location>
</feature>
<dbReference type="GO" id="GO:0005730">
    <property type="term" value="C:nucleolus"/>
    <property type="evidence" value="ECO:0007669"/>
    <property type="project" value="TreeGrafter"/>
</dbReference>
<evidence type="ECO:0000259" key="7">
    <source>
        <dbReference type="PROSITE" id="PS50102"/>
    </source>
</evidence>
<dbReference type="GO" id="GO:0003729">
    <property type="term" value="F:mRNA binding"/>
    <property type="evidence" value="ECO:0007669"/>
    <property type="project" value="TreeGrafter"/>
</dbReference>
<proteinExistence type="predicted"/>
<name>A0AAJ7C1E4_CEPCN</name>
<gene>
    <name evidence="9" type="primary">LOC107269748</name>
</gene>
<feature type="domain" description="RRM" evidence="7">
    <location>
        <begin position="550"/>
        <end position="660"/>
    </location>
</feature>
<dbReference type="SUPFAM" id="SSF54928">
    <property type="entry name" value="RNA-binding domain, RBD"/>
    <property type="match status" value="3"/>
</dbReference>
<feature type="compositionally biased region" description="Basic and acidic residues" evidence="6">
    <location>
        <begin position="129"/>
        <end position="151"/>
    </location>
</feature>
<dbReference type="InterPro" id="IPR003954">
    <property type="entry name" value="RRM_euk-type"/>
</dbReference>
<evidence type="ECO:0000256" key="1">
    <source>
        <dbReference type="ARBA" id="ARBA00004123"/>
    </source>
</evidence>
<dbReference type="SMART" id="SM00361">
    <property type="entry name" value="RRM_1"/>
    <property type="match status" value="2"/>
</dbReference>
<dbReference type="AlphaFoldDB" id="A0AAJ7C1E4"/>
<evidence type="ECO:0000256" key="4">
    <source>
        <dbReference type="ARBA" id="ARBA00023242"/>
    </source>
</evidence>
<dbReference type="FunFam" id="3.30.70.330:FF:000182">
    <property type="entry name" value="RNA-binding motif protein 28"/>
    <property type="match status" value="1"/>
</dbReference>
<feature type="domain" description="RRM" evidence="7">
    <location>
        <begin position="404"/>
        <end position="488"/>
    </location>
</feature>
<dbReference type="InterPro" id="IPR051945">
    <property type="entry name" value="RRM_MRD1_RNA_proc_ribogen"/>
</dbReference>
<evidence type="ECO:0000256" key="2">
    <source>
        <dbReference type="ARBA" id="ARBA00022737"/>
    </source>
</evidence>
<keyword evidence="8" id="KW-1185">Reference proteome</keyword>
<feature type="compositionally biased region" description="Polar residues" evidence="6">
    <location>
        <begin position="715"/>
        <end position="734"/>
    </location>
</feature>
<dbReference type="RefSeq" id="XP_015599445.1">
    <property type="nucleotide sequence ID" value="XM_015743959.2"/>
</dbReference>
<dbReference type="InterPro" id="IPR035979">
    <property type="entry name" value="RBD_domain_sf"/>
</dbReference>
<dbReference type="Gene3D" id="3.30.70.330">
    <property type="match status" value="4"/>
</dbReference>
<dbReference type="KEGG" id="ccin:107269748"/>
<dbReference type="PANTHER" id="PTHR48039:SF5">
    <property type="entry name" value="RNA-BINDING PROTEIN 28"/>
    <property type="match status" value="1"/>
</dbReference>
<feature type="compositionally biased region" description="Basic and acidic residues" evidence="6">
    <location>
        <begin position="367"/>
        <end position="377"/>
    </location>
</feature>
<feature type="compositionally biased region" description="Basic and acidic residues" evidence="6">
    <location>
        <begin position="773"/>
        <end position="785"/>
    </location>
</feature>
<keyword evidence="4" id="KW-0539">Nucleus</keyword>
<sequence>MGKVDRGKGKPGQKLSWVYRNKKRLGQTKKAEKYSADQVQNRKGRIIIRNLSFKVTEEDIRKHYSKFGEIEEINLLTRPDGSLVGCGFIQFKRVEDASKAIFHTNKKEFLGRTITSDWSIPKSQFSKQMKEKVISTDEESKKPNAEEREDKDGIEDVVENDGKEDSEKVTICNEIANAEKKHKKTKTLTKEERREIKLKRRRKRARIIIRNLSFQATEEALKEHFSKYGNIEEIQILTKPDGRRIGCGFVQFELVQSAAKAIHYANLKPLMGRSVIVDWAVPKNKFGKEIKKENNAETVEIKEEDDVKDEDNASKRDKNNDIEIPENGVEKSNETSSHEDVSDEETDSSIREEDESEQEVDEDNDEDEKKLSIKKEENIEEDEAEEENKPARPRIISNDVNEGKTVFLKNVPFSAKNEDLKQCMEQFGPVYYALVCMDPLTEHSKGTAFVKFQNIEDAEKCLAAGTELKLHDQILDPHRALNRNDVQDKKSLKDKKVTDSRNLYLVKEGAILAGSPAANGVSASDMAKRLQMEQWKSQMLRNLNMFVSRVRLVIHNLPATLDDTKLRQIMKNHAGPKAIIKEARVMRDLRNVDANGVGKSKEFGFVTFTNHEDALKALRSINNNPNVFSPNKRPIVAFSIENRVMVNAKNKRIENSRAKNPLWSANKPTTKGNETSGPKSKKNILESNSGLKRKNGKLENDSNPKRAKGQKTENSEPITENSEEPSYSGTQSKPGQGKMRSKFNLKNQAAVHFQNLKKEKKKVKSAKKKQMKKKEQQLSRKEPKPKQGARKVNKEDANFDKLVNKYKSKLTVVPQTKSKWYET</sequence>
<dbReference type="Proteomes" id="UP000694920">
    <property type="component" value="Unplaced"/>
</dbReference>
<dbReference type="CDD" id="cd12416">
    <property type="entry name" value="RRM4_RBM28_like"/>
    <property type="match status" value="1"/>
</dbReference>
<keyword evidence="2" id="KW-0677">Repeat</keyword>